<dbReference type="GO" id="GO:0006633">
    <property type="term" value="P:fatty acid biosynthetic process"/>
    <property type="evidence" value="ECO:0007669"/>
    <property type="project" value="UniProtKB-UniRule"/>
</dbReference>
<dbReference type="InterPro" id="IPR037143">
    <property type="entry name" value="4-PPantetheinyl_Trfase_dom_sf"/>
</dbReference>
<keyword evidence="8" id="KW-0963">Cytoplasm</keyword>
<sequence length="124" mass="14165">MPIVAIGTDIVSVERLRGVFERHSERFLERHFTPEEVAYCLAQADPLPALAARFAAKEAFQKCWPHSFGWREVWVEKEGARPRLGYIAKIAQRMVSEGWRAHLSLSHEKEHALAVVILETLEMG</sequence>
<dbReference type="Pfam" id="PF01648">
    <property type="entry name" value="ACPS"/>
    <property type="match status" value="1"/>
</dbReference>
<dbReference type="GO" id="GO:0005737">
    <property type="term" value="C:cytoplasm"/>
    <property type="evidence" value="ECO:0007669"/>
    <property type="project" value="UniProtKB-SubCell"/>
</dbReference>
<dbReference type="NCBIfam" id="NF011256">
    <property type="entry name" value="PRK14662.1"/>
    <property type="match status" value="1"/>
</dbReference>
<evidence type="ECO:0000256" key="5">
    <source>
        <dbReference type="ARBA" id="ARBA00022842"/>
    </source>
</evidence>
<evidence type="ECO:0000256" key="6">
    <source>
        <dbReference type="ARBA" id="ARBA00023098"/>
    </source>
</evidence>
<dbReference type="GO" id="GO:0000287">
    <property type="term" value="F:magnesium ion binding"/>
    <property type="evidence" value="ECO:0007669"/>
    <property type="project" value="UniProtKB-UniRule"/>
</dbReference>
<dbReference type="AlphaFoldDB" id="D7BEH7"/>
<comment type="subcellular location">
    <subcellularLocation>
        <location evidence="8">Cytoplasm</location>
    </subcellularLocation>
</comment>
<comment type="function">
    <text evidence="8">Transfers the 4'-phosphopantetheine moiety from coenzyme A to a Ser of acyl-carrier-protein.</text>
</comment>
<keyword evidence="6 8" id="KW-0443">Lipid metabolism</keyword>
<dbReference type="InterPro" id="IPR002582">
    <property type="entry name" value="ACPS"/>
</dbReference>
<dbReference type="RefSeq" id="WP_013157790.1">
    <property type="nucleotide sequence ID" value="NC_014212.1"/>
</dbReference>
<evidence type="ECO:0000256" key="2">
    <source>
        <dbReference type="ARBA" id="ARBA00022679"/>
    </source>
</evidence>
<organism evidence="10 11">
    <name type="scientific">Allomeiothermus silvanus (strain ATCC 700542 / DSM 9946 / NBRC 106475 / NCIMB 13440 / VI-R2)</name>
    <name type="common">Thermus silvanus</name>
    <dbReference type="NCBI Taxonomy" id="526227"/>
    <lineage>
        <taxon>Bacteria</taxon>
        <taxon>Thermotogati</taxon>
        <taxon>Deinococcota</taxon>
        <taxon>Deinococci</taxon>
        <taxon>Thermales</taxon>
        <taxon>Thermaceae</taxon>
        <taxon>Allomeiothermus</taxon>
    </lineage>
</organism>
<evidence type="ECO:0000259" key="9">
    <source>
        <dbReference type="Pfam" id="PF01648"/>
    </source>
</evidence>
<keyword evidence="5 8" id="KW-0460">Magnesium</keyword>
<dbReference type="InterPro" id="IPR004568">
    <property type="entry name" value="Ppantetheine-prot_Trfase_dom"/>
</dbReference>
<dbReference type="eggNOG" id="COG0736">
    <property type="taxonomic scope" value="Bacteria"/>
</dbReference>
<comment type="similarity">
    <text evidence="8">Belongs to the P-Pant transferase superfamily. AcpS family.</text>
</comment>
<comment type="cofactor">
    <cofactor evidence="8">
        <name>Mg(2+)</name>
        <dbReference type="ChEBI" id="CHEBI:18420"/>
    </cofactor>
</comment>
<keyword evidence="4 8" id="KW-0276">Fatty acid metabolism</keyword>
<accession>D7BEH7</accession>
<comment type="catalytic activity">
    <reaction evidence="8">
        <text>apo-[ACP] + CoA = holo-[ACP] + adenosine 3',5'-bisphosphate + H(+)</text>
        <dbReference type="Rhea" id="RHEA:12068"/>
        <dbReference type="Rhea" id="RHEA-COMP:9685"/>
        <dbReference type="Rhea" id="RHEA-COMP:9690"/>
        <dbReference type="ChEBI" id="CHEBI:15378"/>
        <dbReference type="ChEBI" id="CHEBI:29999"/>
        <dbReference type="ChEBI" id="CHEBI:57287"/>
        <dbReference type="ChEBI" id="CHEBI:58343"/>
        <dbReference type="ChEBI" id="CHEBI:64479"/>
        <dbReference type="EC" id="2.7.8.7"/>
    </reaction>
</comment>
<evidence type="ECO:0000313" key="10">
    <source>
        <dbReference type="EMBL" id="ADH63220.1"/>
    </source>
</evidence>
<dbReference type="KEGG" id="msv:Mesil_1327"/>
<keyword evidence="7 8" id="KW-0275">Fatty acid biosynthesis</keyword>
<evidence type="ECO:0000313" key="11">
    <source>
        <dbReference type="Proteomes" id="UP000001916"/>
    </source>
</evidence>
<dbReference type="HOGENOM" id="CLU_089696_0_2_0"/>
<keyword evidence="1 8" id="KW-0444">Lipid biosynthesis</keyword>
<evidence type="ECO:0000256" key="8">
    <source>
        <dbReference type="HAMAP-Rule" id="MF_00101"/>
    </source>
</evidence>
<keyword evidence="11" id="KW-1185">Reference proteome</keyword>
<dbReference type="InterPro" id="IPR008278">
    <property type="entry name" value="4-PPantetheinyl_Trfase_dom"/>
</dbReference>
<evidence type="ECO:0000256" key="1">
    <source>
        <dbReference type="ARBA" id="ARBA00022516"/>
    </source>
</evidence>
<feature type="domain" description="4'-phosphopantetheinyl transferase" evidence="9">
    <location>
        <begin position="5"/>
        <end position="115"/>
    </location>
</feature>
<dbReference type="SUPFAM" id="SSF56214">
    <property type="entry name" value="4'-phosphopantetheinyl transferase"/>
    <property type="match status" value="1"/>
</dbReference>
<dbReference type="GO" id="GO:0008897">
    <property type="term" value="F:holo-[acyl-carrier-protein] synthase activity"/>
    <property type="evidence" value="ECO:0007669"/>
    <property type="project" value="UniProtKB-UniRule"/>
</dbReference>
<dbReference type="HAMAP" id="MF_00101">
    <property type="entry name" value="AcpS"/>
    <property type="match status" value="1"/>
</dbReference>
<dbReference type="OrthoDB" id="517356at2"/>
<proteinExistence type="inferred from homology"/>
<dbReference type="NCBIfam" id="TIGR00516">
    <property type="entry name" value="acpS"/>
    <property type="match status" value="1"/>
</dbReference>
<evidence type="ECO:0000256" key="7">
    <source>
        <dbReference type="ARBA" id="ARBA00023160"/>
    </source>
</evidence>
<keyword evidence="3 8" id="KW-0479">Metal-binding</keyword>
<dbReference type="Gene3D" id="3.90.470.20">
    <property type="entry name" value="4'-phosphopantetheinyl transferase domain"/>
    <property type="match status" value="1"/>
</dbReference>
<dbReference type="STRING" id="526227.Mesil_1327"/>
<keyword evidence="2 8" id="KW-0808">Transferase</keyword>
<dbReference type="EMBL" id="CP002042">
    <property type="protein sequence ID" value="ADH63220.1"/>
    <property type="molecule type" value="Genomic_DNA"/>
</dbReference>
<feature type="binding site" evidence="8">
    <location>
        <position position="58"/>
    </location>
    <ligand>
        <name>Mg(2+)</name>
        <dbReference type="ChEBI" id="CHEBI:18420"/>
    </ligand>
</feature>
<evidence type="ECO:0000256" key="3">
    <source>
        <dbReference type="ARBA" id="ARBA00022723"/>
    </source>
</evidence>
<dbReference type="EC" id="2.7.8.7" evidence="8"/>
<gene>
    <name evidence="8" type="primary">acpS</name>
    <name evidence="10" type="ordered locus">Mesil_1327</name>
</gene>
<dbReference type="NCBIfam" id="TIGR00556">
    <property type="entry name" value="pantethn_trn"/>
    <property type="match status" value="1"/>
</dbReference>
<feature type="binding site" evidence="8">
    <location>
        <position position="9"/>
    </location>
    <ligand>
        <name>Mg(2+)</name>
        <dbReference type="ChEBI" id="CHEBI:18420"/>
    </ligand>
</feature>
<reference evidence="10 11" key="1">
    <citation type="journal article" date="2010" name="Stand. Genomic Sci.">
        <title>Complete genome sequence of Meiothermus silvanus type strain (VI-R2).</title>
        <authorList>
            <person name="Sikorski J."/>
            <person name="Tindall B.J."/>
            <person name="Lowry S."/>
            <person name="Lucas S."/>
            <person name="Nolan M."/>
            <person name="Copeland A."/>
            <person name="Glavina Del Rio T."/>
            <person name="Tice H."/>
            <person name="Cheng J.F."/>
            <person name="Han C."/>
            <person name="Pitluck S."/>
            <person name="Liolios K."/>
            <person name="Ivanova N."/>
            <person name="Mavromatis K."/>
            <person name="Mikhailova N."/>
            <person name="Pati A."/>
            <person name="Goodwin L."/>
            <person name="Chen A."/>
            <person name="Palaniappan K."/>
            <person name="Land M."/>
            <person name="Hauser L."/>
            <person name="Chang Y.J."/>
            <person name="Jeffries C.D."/>
            <person name="Rohde M."/>
            <person name="Goker M."/>
            <person name="Woyke T."/>
            <person name="Bristow J."/>
            <person name="Eisen J.A."/>
            <person name="Markowitz V."/>
            <person name="Hugenholtz P."/>
            <person name="Kyrpides N.C."/>
            <person name="Klenk H.P."/>
            <person name="Lapidus A."/>
        </authorList>
    </citation>
    <scope>NUCLEOTIDE SEQUENCE [LARGE SCALE GENOMIC DNA]</scope>
    <source>
        <strain evidence="11">ATCC 700542 / DSM 9946 / VI-R2</strain>
    </source>
</reference>
<dbReference type="Proteomes" id="UP000001916">
    <property type="component" value="Chromosome"/>
</dbReference>
<protein>
    <recommendedName>
        <fullName evidence="8">Holo-[acyl-carrier-protein] synthase</fullName>
        <shortName evidence="8">Holo-ACP synthase</shortName>
        <ecNumber evidence="8">2.7.8.7</ecNumber>
    </recommendedName>
    <alternativeName>
        <fullName evidence="8">4'-phosphopantetheinyl transferase AcpS</fullName>
    </alternativeName>
</protein>
<name>D7BEH7_ALLS1</name>
<evidence type="ECO:0000256" key="4">
    <source>
        <dbReference type="ARBA" id="ARBA00022832"/>
    </source>
</evidence>